<evidence type="ECO:0000313" key="3">
    <source>
        <dbReference type="EMBL" id="UTT63790.1"/>
    </source>
</evidence>
<keyword evidence="3" id="KW-0413">Isomerase</keyword>
<dbReference type="GO" id="GO:0016853">
    <property type="term" value="F:isomerase activity"/>
    <property type="evidence" value="ECO:0007669"/>
    <property type="project" value="UniProtKB-KW"/>
</dbReference>
<dbReference type="PANTHER" id="PTHR12110:SF47">
    <property type="match status" value="1"/>
</dbReference>
<protein>
    <submittedName>
        <fullName evidence="3">Sugar phosphate isomerase/epimerase</fullName>
    </submittedName>
</protein>
<dbReference type="RefSeq" id="WP_255160915.1">
    <property type="nucleotide sequence ID" value="NZ_CP101497.1"/>
</dbReference>
<evidence type="ECO:0000256" key="1">
    <source>
        <dbReference type="ARBA" id="ARBA00023277"/>
    </source>
</evidence>
<dbReference type="Proteomes" id="UP001060039">
    <property type="component" value="Chromosome"/>
</dbReference>
<dbReference type="Pfam" id="PF01261">
    <property type="entry name" value="AP_endonuc_2"/>
    <property type="match status" value="1"/>
</dbReference>
<proteinExistence type="predicted"/>
<evidence type="ECO:0000259" key="2">
    <source>
        <dbReference type="Pfam" id="PF01261"/>
    </source>
</evidence>
<keyword evidence="4" id="KW-1185">Reference proteome</keyword>
<dbReference type="Gene3D" id="3.20.20.150">
    <property type="entry name" value="Divalent-metal-dependent TIM barrel enzymes"/>
    <property type="match status" value="1"/>
</dbReference>
<dbReference type="EMBL" id="CP101497">
    <property type="protein sequence ID" value="UTT63790.1"/>
    <property type="molecule type" value="Genomic_DNA"/>
</dbReference>
<dbReference type="InterPro" id="IPR013022">
    <property type="entry name" value="Xyl_isomerase-like_TIM-brl"/>
</dbReference>
<name>A0ABY5FZP6_9MICO</name>
<gene>
    <name evidence="3" type="ORF">NNL39_08370</name>
</gene>
<keyword evidence="1" id="KW-0119">Carbohydrate metabolism</keyword>
<organism evidence="3 4">
    <name type="scientific">Microcella humidisoli</name>
    <dbReference type="NCBI Taxonomy" id="2963406"/>
    <lineage>
        <taxon>Bacteria</taxon>
        <taxon>Bacillati</taxon>
        <taxon>Actinomycetota</taxon>
        <taxon>Actinomycetes</taxon>
        <taxon>Micrococcales</taxon>
        <taxon>Microbacteriaceae</taxon>
        <taxon>Microcella</taxon>
    </lineage>
</organism>
<accession>A0ABY5FZP6</accession>
<dbReference type="InterPro" id="IPR050312">
    <property type="entry name" value="IolE/XylAMocC-like"/>
</dbReference>
<sequence length="280" mass="30191">MSIGMGTTSVLPRRLHDAFRLAAEAGFDGVEVMITSDRDTHDPRVISALSERFGMPVLSIHAPVLFFSTFVFGRNPRVKLERSLALAREVGATTVVVHPPYRWQRRTAAGFVETLRELQAASGVTIAAENMFPLTVRGRDRHPYAPHWDPGALDIAALTLDFSHAALAGVSALDLARQWGDRLRHVHLCDGSSTEPNARVLDEHLVPGRGAQPVAEVLALLAQRGFDGAIIAEINSRACGSDDARRLAWLRETLEFARRHSTVTGPGAAASPADGAGALS</sequence>
<dbReference type="PANTHER" id="PTHR12110">
    <property type="entry name" value="HYDROXYPYRUVATE ISOMERASE"/>
    <property type="match status" value="1"/>
</dbReference>
<feature type="domain" description="Xylose isomerase-like TIM barrel" evidence="2">
    <location>
        <begin position="19"/>
        <end position="258"/>
    </location>
</feature>
<reference evidence="3" key="1">
    <citation type="submission" date="2022-07" db="EMBL/GenBank/DDBJ databases">
        <title>Taxonomic analysis of Microcella humidisoli nov. sp., isolated from riverside soil.</title>
        <authorList>
            <person name="Molina K.M."/>
            <person name="Kim S.B."/>
        </authorList>
    </citation>
    <scope>NUCLEOTIDE SEQUENCE</scope>
    <source>
        <strain evidence="3">MMS21-STM10</strain>
    </source>
</reference>
<dbReference type="InterPro" id="IPR036237">
    <property type="entry name" value="Xyl_isomerase-like_sf"/>
</dbReference>
<dbReference type="SUPFAM" id="SSF51658">
    <property type="entry name" value="Xylose isomerase-like"/>
    <property type="match status" value="1"/>
</dbReference>
<evidence type="ECO:0000313" key="4">
    <source>
        <dbReference type="Proteomes" id="UP001060039"/>
    </source>
</evidence>